<name>A0ABW6BJK2_9SPHI</name>
<dbReference type="InterPro" id="IPR036641">
    <property type="entry name" value="HPT_dom_sf"/>
</dbReference>
<evidence type="ECO:0000313" key="4">
    <source>
        <dbReference type="Proteomes" id="UP001597525"/>
    </source>
</evidence>
<dbReference type="PROSITE" id="PS50894">
    <property type="entry name" value="HPT"/>
    <property type="match status" value="1"/>
</dbReference>
<dbReference type="Gene3D" id="1.20.120.160">
    <property type="entry name" value="HPT domain"/>
    <property type="match status" value="1"/>
</dbReference>
<dbReference type="RefSeq" id="WP_320185499.1">
    <property type="nucleotide sequence ID" value="NZ_CP138332.1"/>
</dbReference>
<organism evidence="3 4">
    <name type="scientific">Sphingobacterium bambusae</name>
    <dbReference type="NCBI Taxonomy" id="662858"/>
    <lineage>
        <taxon>Bacteria</taxon>
        <taxon>Pseudomonadati</taxon>
        <taxon>Bacteroidota</taxon>
        <taxon>Sphingobacteriia</taxon>
        <taxon>Sphingobacteriales</taxon>
        <taxon>Sphingobacteriaceae</taxon>
        <taxon>Sphingobacterium</taxon>
    </lineage>
</organism>
<evidence type="ECO:0000256" key="1">
    <source>
        <dbReference type="PROSITE-ProRule" id="PRU00110"/>
    </source>
</evidence>
<dbReference type="InterPro" id="IPR008207">
    <property type="entry name" value="Sig_transdc_His_kin_Hpt_dom"/>
</dbReference>
<dbReference type="Proteomes" id="UP001597525">
    <property type="component" value="Unassembled WGS sequence"/>
</dbReference>
<evidence type="ECO:0000313" key="3">
    <source>
        <dbReference type="EMBL" id="MFD2969666.1"/>
    </source>
</evidence>
<dbReference type="EMBL" id="JBHUPB010000014">
    <property type="protein sequence ID" value="MFD2969666.1"/>
    <property type="molecule type" value="Genomic_DNA"/>
</dbReference>
<reference evidence="4" key="1">
    <citation type="journal article" date="2019" name="Int. J. Syst. Evol. Microbiol.">
        <title>The Global Catalogue of Microorganisms (GCM) 10K type strain sequencing project: providing services to taxonomists for standard genome sequencing and annotation.</title>
        <authorList>
            <consortium name="The Broad Institute Genomics Platform"/>
            <consortium name="The Broad Institute Genome Sequencing Center for Infectious Disease"/>
            <person name="Wu L."/>
            <person name="Ma J."/>
        </authorList>
    </citation>
    <scope>NUCLEOTIDE SEQUENCE [LARGE SCALE GENOMIC DNA]</scope>
    <source>
        <strain evidence="4">KCTC 22814</strain>
    </source>
</reference>
<dbReference type="SUPFAM" id="SSF47226">
    <property type="entry name" value="Histidine-containing phosphotransfer domain, HPT domain"/>
    <property type="match status" value="1"/>
</dbReference>
<keyword evidence="1" id="KW-0597">Phosphoprotein</keyword>
<feature type="modified residue" description="Phosphohistidine" evidence="1">
    <location>
        <position position="59"/>
    </location>
</feature>
<comment type="caution">
    <text evidence="3">The sequence shown here is derived from an EMBL/GenBank/DDBJ whole genome shotgun (WGS) entry which is preliminary data.</text>
</comment>
<sequence>MTNNYTLIDPHVIQANLMQNSALITQFLQLYLVQIPVDLNALKEAMGSKDPVEISSKAHHIKPTMEYIGATSLRAELQELETAAKNGEDMQQLEKLFDIQLPQFDTLLVEIKDYLQQLS</sequence>
<feature type="domain" description="HPt" evidence="2">
    <location>
        <begin position="20"/>
        <end position="119"/>
    </location>
</feature>
<proteinExistence type="predicted"/>
<accession>A0ABW6BJK2</accession>
<keyword evidence="4" id="KW-1185">Reference proteome</keyword>
<protein>
    <submittedName>
        <fullName evidence="3">Hpt domain-containing protein</fullName>
    </submittedName>
</protein>
<dbReference type="Pfam" id="PF01627">
    <property type="entry name" value="Hpt"/>
    <property type="match status" value="1"/>
</dbReference>
<gene>
    <name evidence="3" type="ORF">ACFS7Y_19900</name>
</gene>
<evidence type="ECO:0000259" key="2">
    <source>
        <dbReference type="PROSITE" id="PS50894"/>
    </source>
</evidence>